<evidence type="ECO:0000256" key="7">
    <source>
        <dbReference type="ARBA" id="ARBA00023098"/>
    </source>
</evidence>
<dbReference type="InterPro" id="IPR007867">
    <property type="entry name" value="GMC_OxRtase_C"/>
</dbReference>
<evidence type="ECO:0000256" key="15">
    <source>
        <dbReference type="ARBA" id="ARBA00049778"/>
    </source>
</evidence>
<dbReference type="InterPro" id="IPR036188">
    <property type="entry name" value="FAD/NAD-bd_sf"/>
</dbReference>
<evidence type="ECO:0000256" key="3">
    <source>
        <dbReference type="ARBA" id="ARBA00022548"/>
    </source>
</evidence>
<evidence type="ECO:0000313" key="18">
    <source>
        <dbReference type="EMBL" id="MWA03485.1"/>
    </source>
</evidence>
<dbReference type="GO" id="GO:0008203">
    <property type="term" value="P:cholesterol metabolic process"/>
    <property type="evidence" value="ECO:0007669"/>
    <property type="project" value="UniProtKB-KW"/>
</dbReference>
<evidence type="ECO:0000259" key="17">
    <source>
        <dbReference type="PROSITE" id="PS00623"/>
    </source>
</evidence>
<dbReference type="Proteomes" id="UP000462055">
    <property type="component" value="Unassembled WGS sequence"/>
</dbReference>
<dbReference type="GO" id="GO:0050660">
    <property type="term" value="F:flavin adenine dinucleotide binding"/>
    <property type="evidence" value="ECO:0007669"/>
    <property type="project" value="InterPro"/>
</dbReference>
<keyword evidence="19" id="KW-1185">Reference proteome</keyword>
<dbReference type="PANTHER" id="PTHR47470">
    <property type="entry name" value="CHOLESTEROL OXIDASE"/>
    <property type="match status" value="1"/>
</dbReference>
<keyword evidence="6" id="KW-0560">Oxidoreductase</keyword>
<dbReference type="InterPro" id="IPR000172">
    <property type="entry name" value="GMC_OxRdtase_N"/>
</dbReference>
<dbReference type="InterPro" id="IPR006311">
    <property type="entry name" value="TAT_signal"/>
</dbReference>
<proteinExistence type="inferred from homology"/>
<dbReference type="EC" id="5.3.3.1" evidence="11"/>
<dbReference type="PROSITE" id="PS51318">
    <property type="entry name" value="TAT"/>
    <property type="match status" value="1"/>
</dbReference>
<evidence type="ECO:0000256" key="14">
    <source>
        <dbReference type="ARBA" id="ARBA00049744"/>
    </source>
</evidence>
<dbReference type="SUPFAM" id="SSF51905">
    <property type="entry name" value="FAD/NAD(P)-binding domain"/>
    <property type="match status" value="1"/>
</dbReference>
<evidence type="ECO:0000256" key="8">
    <source>
        <dbReference type="ARBA" id="ARBA00023166"/>
    </source>
</evidence>
<feature type="domain" description="Glucose-methanol-choline oxidoreductase N-terminal" evidence="17">
    <location>
        <begin position="150"/>
        <end position="173"/>
    </location>
</feature>
<keyword evidence="4 16" id="KW-0285">Flavoprotein</keyword>
<comment type="cofactor">
    <cofactor evidence="1">
        <name>FAD</name>
        <dbReference type="ChEBI" id="CHEBI:57692"/>
    </cofactor>
</comment>
<dbReference type="Gene3D" id="3.50.50.60">
    <property type="entry name" value="FAD/NAD(P)-binding domain"/>
    <property type="match status" value="1"/>
</dbReference>
<dbReference type="Pfam" id="PF22500">
    <property type="entry name" value="GMC_oxred_C_1st"/>
    <property type="match status" value="1"/>
</dbReference>
<protein>
    <recommendedName>
        <fullName evidence="14">Cholesterol oxidase</fullName>
        <ecNumber evidence="13">1.1.3.6</ecNumber>
        <ecNumber evidence="11">5.3.3.1</ecNumber>
    </recommendedName>
    <alternativeName>
        <fullName evidence="15">Cholesterol isomerase</fullName>
    </alternativeName>
</protein>
<dbReference type="EC" id="1.1.3.6" evidence="13"/>
<dbReference type="GO" id="GO:0016995">
    <property type="term" value="F:cholesterol oxidase activity"/>
    <property type="evidence" value="ECO:0007669"/>
    <property type="project" value="UniProtKB-EC"/>
</dbReference>
<evidence type="ECO:0000256" key="13">
    <source>
        <dbReference type="ARBA" id="ARBA00049723"/>
    </source>
</evidence>
<dbReference type="AlphaFoldDB" id="A0A6I4MFZ4"/>
<dbReference type="EMBL" id="WBMS02000019">
    <property type="protein sequence ID" value="MWA03485.1"/>
    <property type="molecule type" value="Genomic_DNA"/>
</dbReference>
<name>A0A6I4MFZ4_9ACTN</name>
<gene>
    <name evidence="18" type="ORF">F8568_024510</name>
</gene>
<dbReference type="GO" id="GO:0004769">
    <property type="term" value="F:steroid Delta-isomerase activity"/>
    <property type="evidence" value="ECO:0007669"/>
    <property type="project" value="UniProtKB-EC"/>
</dbReference>
<dbReference type="Pfam" id="PF00732">
    <property type="entry name" value="GMC_oxred_N"/>
    <property type="match status" value="1"/>
</dbReference>
<dbReference type="InterPro" id="IPR052542">
    <property type="entry name" value="Cholesterol_Oxidase"/>
</dbReference>
<comment type="pathway">
    <text evidence="12">Steroid metabolism; cholesterol degradation.</text>
</comment>
<sequence length="547" mass="58118">MAGHGRRHAVDSGITRRRFLTGAGVAAGALLLPSWRTAAAAAPDKAIADGDRVPALVIGSGYGGAVAALRLTRAGIATHVVEMGRSWTTPGSDGKVFSSLLEPDGRSYWFRTRTDQPVGYFLGVDANKDIDRYAGVLDSEAFAHTRVYQGRGVGGGSLVNGGMAVTPKRAYFEEILPSVDADEMYGTYFPRANAALGVNTIDTSWFESTKWYRFARVGRDSAQAAGFGTTFVPNVYDFGYMKQEDAGTEPRSALAQEVIYGNNYGKRSLDKTYLAAAAATGRLTISPLHTVTGVAPAAGGGYTVEMTQIDTSGNTVAHKTVTADRVFFAAGSVGTPKLLVAMKAQGRLPDLPDAVGAGWGNNGNVMVARANHIWDTTGADQSTIPAMGIDDWDDPDGPVFAEIAPFPAGTELWVSLYLAITKNPNRGTFTFDSGTGEVGLSWQPSWTQPSIDAAKRLFDRINSKAVTVYRSDMFGVNKVWGDDFVYHPLGGCVLGTATDGYGRLPGHPGLYVIDGSLVPGSTGVNPFVTITALAERNIEKIIRTDFA</sequence>
<evidence type="ECO:0000256" key="11">
    <source>
        <dbReference type="ARBA" id="ARBA00038856"/>
    </source>
</evidence>
<evidence type="ECO:0000256" key="16">
    <source>
        <dbReference type="RuleBase" id="RU003968"/>
    </source>
</evidence>
<dbReference type="SUPFAM" id="SSF54373">
    <property type="entry name" value="FAD-linked reductases, C-terminal domain"/>
    <property type="match status" value="1"/>
</dbReference>
<evidence type="ECO:0000256" key="9">
    <source>
        <dbReference type="ARBA" id="ARBA00023221"/>
    </source>
</evidence>
<dbReference type="PROSITE" id="PS00623">
    <property type="entry name" value="GMC_OXRED_1"/>
    <property type="match status" value="1"/>
</dbReference>
<evidence type="ECO:0000256" key="2">
    <source>
        <dbReference type="ARBA" id="ARBA00010790"/>
    </source>
</evidence>
<organism evidence="18 19">
    <name type="scientific">Actinomadura physcomitrii</name>
    <dbReference type="NCBI Taxonomy" id="2650748"/>
    <lineage>
        <taxon>Bacteria</taxon>
        <taxon>Bacillati</taxon>
        <taxon>Actinomycetota</taxon>
        <taxon>Actinomycetes</taxon>
        <taxon>Streptosporangiales</taxon>
        <taxon>Thermomonosporaceae</taxon>
        <taxon>Actinomadura</taxon>
    </lineage>
</organism>
<accession>A0A6I4MFZ4</accession>
<keyword evidence="10" id="KW-0413">Isomerase</keyword>
<dbReference type="Gene3D" id="3.30.410.10">
    <property type="entry name" value="Cholesterol Oxidase, domain 2"/>
    <property type="match status" value="1"/>
</dbReference>
<evidence type="ECO:0000256" key="1">
    <source>
        <dbReference type="ARBA" id="ARBA00001974"/>
    </source>
</evidence>
<dbReference type="RefSeq" id="WP_151596016.1">
    <property type="nucleotide sequence ID" value="NZ_WBMS02000019.1"/>
</dbReference>
<evidence type="ECO:0000256" key="6">
    <source>
        <dbReference type="ARBA" id="ARBA00023002"/>
    </source>
</evidence>
<keyword evidence="9" id="KW-0753">Steroid metabolism</keyword>
<evidence type="ECO:0000313" key="19">
    <source>
        <dbReference type="Proteomes" id="UP000462055"/>
    </source>
</evidence>
<dbReference type="PANTHER" id="PTHR47470:SF1">
    <property type="entry name" value="FAD-DEPENDENT OXIDOREDUCTASE 2 FAD BINDING DOMAIN-CONTAINING PROTEIN"/>
    <property type="match status" value="1"/>
</dbReference>
<evidence type="ECO:0000256" key="10">
    <source>
        <dbReference type="ARBA" id="ARBA00023235"/>
    </source>
</evidence>
<dbReference type="Pfam" id="PF05199">
    <property type="entry name" value="GMC_oxred_C"/>
    <property type="match status" value="1"/>
</dbReference>
<evidence type="ECO:0000256" key="4">
    <source>
        <dbReference type="ARBA" id="ARBA00022630"/>
    </source>
</evidence>
<keyword evidence="7" id="KW-0443">Lipid metabolism</keyword>
<reference evidence="18" key="1">
    <citation type="submission" date="2019-12" db="EMBL/GenBank/DDBJ databases">
        <title>Actinomadura physcomitrii sp. nov., a novel actinomycete isolated from moss [Physcomitrium sphaericum (Ludw) Fuernr].</title>
        <authorList>
            <person name="Zhuang X."/>
        </authorList>
    </citation>
    <scope>NUCLEOTIDE SEQUENCE [LARGE SCALE GENOMIC DNA]</scope>
    <source>
        <strain evidence="18">LD22</strain>
    </source>
</reference>
<keyword evidence="3" id="KW-0153">Cholesterol metabolism</keyword>
<comment type="similarity">
    <text evidence="2 16">Belongs to the GMC oxidoreductase family.</text>
</comment>
<evidence type="ECO:0000256" key="5">
    <source>
        <dbReference type="ARBA" id="ARBA00022827"/>
    </source>
</evidence>
<keyword evidence="5 16" id="KW-0274">FAD</keyword>
<comment type="caution">
    <text evidence="18">The sequence shown here is derived from an EMBL/GenBank/DDBJ whole genome shotgun (WGS) entry which is preliminary data.</text>
</comment>
<keyword evidence="8" id="KW-1207">Sterol metabolism</keyword>
<evidence type="ECO:0000256" key="12">
    <source>
        <dbReference type="ARBA" id="ARBA00049645"/>
    </source>
</evidence>